<dbReference type="Pfam" id="PF00092">
    <property type="entry name" value="VWA"/>
    <property type="match status" value="1"/>
</dbReference>
<dbReference type="CDD" id="cd01467">
    <property type="entry name" value="vWA_BatA_type"/>
    <property type="match status" value="1"/>
</dbReference>
<dbReference type="Proteomes" id="UP000184774">
    <property type="component" value="Unassembled WGS sequence"/>
</dbReference>
<dbReference type="PANTHER" id="PTHR22550">
    <property type="entry name" value="SPORE GERMINATION PROTEIN"/>
    <property type="match status" value="1"/>
</dbReference>
<gene>
    <name evidence="3" type="ORF">VSP9026_04686</name>
</gene>
<dbReference type="PANTHER" id="PTHR22550:SF18">
    <property type="entry name" value="VWFA DOMAIN-CONTAINING PROTEIN"/>
    <property type="match status" value="1"/>
</dbReference>
<dbReference type="OrthoDB" id="6206554at2"/>
<feature type="domain" description="VWFA" evidence="2">
    <location>
        <begin position="86"/>
        <end position="280"/>
    </location>
</feature>
<evidence type="ECO:0000313" key="3">
    <source>
        <dbReference type="EMBL" id="SIO96861.1"/>
    </source>
</evidence>
<reference evidence="3 4" key="1">
    <citation type="submission" date="2016-12" db="EMBL/GenBank/DDBJ databases">
        <authorList>
            <person name="Song W.-J."/>
            <person name="Kurnit D.M."/>
        </authorList>
    </citation>
    <scope>NUCLEOTIDE SEQUENCE [LARGE SCALE GENOMIC DNA]</scope>
    <source>
        <strain evidence="3 4">CECT 9026</strain>
    </source>
</reference>
<keyword evidence="1" id="KW-0812">Transmembrane</keyword>
<dbReference type="InterPro" id="IPR002035">
    <property type="entry name" value="VWF_A"/>
</dbReference>
<protein>
    <submittedName>
        <fullName evidence="3">von Willebrand factor type A domain protein</fullName>
    </submittedName>
</protein>
<dbReference type="SUPFAM" id="SSF53300">
    <property type="entry name" value="vWA-like"/>
    <property type="match status" value="1"/>
</dbReference>
<dbReference type="PROSITE" id="PS50234">
    <property type="entry name" value="VWFA"/>
    <property type="match status" value="1"/>
</dbReference>
<keyword evidence="1" id="KW-1133">Transmembrane helix</keyword>
<sequence>MAHIEFIWWWMLFLLPLPLLVTKLLPPHRQPAAIQLTYLPTEGGLTKPSHWFSQLMAGAIWVALVVACARPAWFGDPITVQPKHRDLMLVVDLSYSMSQKDMKNGDELIDRLTAVKQVLDRFIEKRQGDRLGLVLFADHAYLQTPLTFDRETVRRQLNQTVLKLIGTETAIGEGIGLATKTFIDGQAPQRVMILLSDGTNTAGVLDPIQAAEIAKKYHAVIYTVGIGAGEMVVKDFVFTRKVNTARDLDEKSLKQIAHITGGKYFRARNSQDLEHIYETINQLEPVQQASQTWRPQSEWFIYPLALALILSFILVIVRRNHV</sequence>
<evidence type="ECO:0000259" key="2">
    <source>
        <dbReference type="PROSITE" id="PS50234"/>
    </source>
</evidence>
<dbReference type="RefSeq" id="WP_074375237.1">
    <property type="nucleotide sequence ID" value="NZ_AP024908.1"/>
</dbReference>
<evidence type="ECO:0000256" key="1">
    <source>
        <dbReference type="SAM" id="Phobius"/>
    </source>
</evidence>
<organism evidence="3 4">
    <name type="scientific">Vibrio spartinae</name>
    <dbReference type="NCBI Taxonomy" id="1918945"/>
    <lineage>
        <taxon>Bacteria</taxon>
        <taxon>Pseudomonadati</taxon>
        <taxon>Pseudomonadota</taxon>
        <taxon>Gammaproteobacteria</taxon>
        <taxon>Vibrionales</taxon>
        <taxon>Vibrionaceae</taxon>
        <taxon>Vibrio</taxon>
    </lineage>
</organism>
<dbReference type="AlphaFoldDB" id="A0A1N6MBQ2"/>
<feature type="transmembrane region" description="Helical" evidence="1">
    <location>
        <begin position="299"/>
        <end position="317"/>
    </location>
</feature>
<accession>A0A1N6MBQ2</accession>
<dbReference type="EMBL" id="FSSB01000061">
    <property type="protein sequence ID" value="SIO96861.1"/>
    <property type="molecule type" value="Genomic_DNA"/>
</dbReference>
<evidence type="ECO:0000313" key="4">
    <source>
        <dbReference type="Proteomes" id="UP000184774"/>
    </source>
</evidence>
<dbReference type="InterPro" id="IPR033881">
    <property type="entry name" value="vWA_BatA_type"/>
</dbReference>
<dbReference type="InterPro" id="IPR036465">
    <property type="entry name" value="vWFA_dom_sf"/>
</dbReference>
<dbReference type="InterPro" id="IPR050768">
    <property type="entry name" value="UPF0353/GerABKA_families"/>
</dbReference>
<keyword evidence="1" id="KW-0472">Membrane</keyword>
<proteinExistence type="predicted"/>
<dbReference type="Gene3D" id="3.40.50.410">
    <property type="entry name" value="von Willebrand factor, type A domain"/>
    <property type="match status" value="1"/>
</dbReference>
<name>A0A1N6MBQ2_9VIBR</name>
<dbReference type="SMART" id="SM00327">
    <property type="entry name" value="VWA"/>
    <property type="match status" value="1"/>
</dbReference>